<feature type="chain" id="PRO_5011506200" description="WD40-like Beta Propeller Repeat" evidence="1">
    <location>
        <begin position="20"/>
        <end position="388"/>
    </location>
</feature>
<name>A0A1G6Q4T9_NIADE</name>
<gene>
    <name evidence="2" type="ORF">SAMN04487894_104277</name>
</gene>
<dbReference type="Proteomes" id="UP000198757">
    <property type="component" value="Unassembled WGS sequence"/>
</dbReference>
<organism evidence="2 3">
    <name type="scientific">Niabella drilacis (strain DSM 25811 / CCM 8410 / CCUG 62505 / LMG 26954 / E90)</name>
    <dbReference type="NCBI Taxonomy" id="1285928"/>
    <lineage>
        <taxon>Bacteria</taxon>
        <taxon>Pseudomonadati</taxon>
        <taxon>Bacteroidota</taxon>
        <taxon>Chitinophagia</taxon>
        <taxon>Chitinophagales</taxon>
        <taxon>Chitinophagaceae</taxon>
        <taxon>Niabella</taxon>
    </lineage>
</organism>
<evidence type="ECO:0000313" key="3">
    <source>
        <dbReference type="Proteomes" id="UP000198757"/>
    </source>
</evidence>
<protein>
    <recommendedName>
        <fullName evidence="4">WD40-like Beta Propeller Repeat</fullName>
    </recommendedName>
</protein>
<dbReference type="Gene3D" id="2.130.10.10">
    <property type="entry name" value="YVTN repeat-like/Quinoprotein amine dehydrogenase"/>
    <property type="match status" value="1"/>
</dbReference>
<accession>A0A1G6Q4T9</accession>
<evidence type="ECO:0000313" key="2">
    <source>
        <dbReference type="EMBL" id="SDC87318.1"/>
    </source>
</evidence>
<dbReference type="AlphaFoldDB" id="A0A1G6Q4T9"/>
<proteinExistence type="predicted"/>
<evidence type="ECO:0000256" key="1">
    <source>
        <dbReference type="SAM" id="SignalP"/>
    </source>
</evidence>
<keyword evidence="3" id="KW-1185">Reference proteome</keyword>
<dbReference type="InterPro" id="IPR015943">
    <property type="entry name" value="WD40/YVTN_repeat-like_dom_sf"/>
</dbReference>
<feature type="signal peptide" evidence="1">
    <location>
        <begin position="1"/>
        <end position="19"/>
    </location>
</feature>
<dbReference type="SUPFAM" id="SSF82171">
    <property type="entry name" value="DPP6 N-terminal domain-like"/>
    <property type="match status" value="1"/>
</dbReference>
<keyword evidence="1" id="KW-0732">Signal</keyword>
<reference evidence="3" key="1">
    <citation type="submission" date="2016-10" db="EMBL/GenBank/DDBJ databases">
        <authorList>
            <person name="Varghese N."/>
            <person name="Submissions S."/>
        </authorList>
    </citation>
    <scope>NUCLEOTIDE SEQUENCE [LARGE SCALE GENOMIC DNA]</scope>
    <source>
        <strain evidence="3">DSM 25811 / CCM 8410 / LMG 26954 / E90</strain>
    </source>
</reference>
<evidence type="ECO:0008006" key="4">
    <source>
        <dbReference type="Google" id="ProtNLM"/>
    </source>
</evidence>
<sequence>MIKLITTFFLLLFPGSMLAQAPKVQSLLEWFEKGSIIQGVSINNKGDQLVFVKRLRNGSAVPVKSTAEEKLIENLLTTRGDTSRRLDPVVVHYDIASRRQMLLDYGWAPRFSPNSRRVVYTHQEKPLGNAKVVAGSLRGNDIRIFDLPSKKTAVAVAAPHGFLMEPVFIDSARIIYKTGDAVNGPYAAGISFHRYNLVTKKTELLRGARIQHRLYDLMGDVYGSGDEYAFTVYSPQDSAPGLANEYAHLLMRGNDTLHQFGIRHFSNLDFKFALLPQNRLVYLDDNHLMTEDTSFITYYQSGKLTAKKPVDFEFTKAWLSPDGRFLCYVNNDRETFVVRISDFSKAQLPLSKKEIHSVVWASDGSQVAVVQDHDTLPETDILRLFTVN</sequence>
<dbReference type="EMBL" id="FMZO01000004">
    <property type="protein sequence ID" value="SDC87318.1"/>
    <property type="molecule type" value="Genomic_DNA"/>
</dbReference>